<proteinExistence type="predicted"/>
<gene>
    <name evidence="2" type="ORF">ACFOUT_12635</name>
</gene>
<comment type="caution">
    <text evidence="2">The sequence shown here is derived from an EMBL/GenBank/DDBJ whole genome shotgun (WGS) entry which is preliminary data.</text>
</comment>
<keyword evidence="3" id="KW-1185">Reference proteome</keyword>
<name>A0ABV8JSW7_9FLAO</name>
<evidence type="ECO:0000256" key="1">
    <source>
        <dbReference type="SAM" id="Coils"/>
    </source>
</evidence>
<dbReference type="EMBL" id="JBHSAW010000010">
    <property type="protein sequence ID" value="MFC4096726.1"/>
    <property type="molecule type" value="Genomic_DNA"/>
</dbReference>
<keyword evidence="1" id="KW-0175">Coiled coil</keyword>
<accession>A0ABV8JSW7</accession>
<reference evidence="3" key="1">
    <citation type="journal article" date="2019" name="Int. J. Syst. Evol. Microbiol.">
        <title>The Global Catalogue of Microorganisms (GCM) 10K type strain sequencing project: providing services to taxonomists for standard genome sequencing and annotation.</title>
        <authorList>
            <consortium name="The Broad Institute Genomics Platform"/>
            <consortium name="The Broad Institute Genome Sequencing Center for Infectious Disease"/>
            <person name="Wu L."/>
            <person name="Ma J."/>
        </authorList>
    </citation>
    <scope>NUCLEOTIDE SEQUENCE [LARGE SCALE GENOMIC DNA]</scope>
    <source>
        <strain evidence="3">CECT 7477</strain>
    </source>
</reference>
<dbReference type="Proteomes" id="UP001595814">
    <property type="component" value="Unassembled WGS sequence"/>
</dbReference>
<feature type="coiled-coil region" evidence="1">
    <location>
        <begin position="24"/>
        <end position="74"/>
    </location>
</feature>
<evidence type="ECO:0000313" key="2">
    <source>
        <dbReference type="EMBL" id="MFC4096726.1"/>
    </source>
</evidence>
<organism evidence="2 3">
    <name type="scientific">Euzebyella saccharophila</name>
    <dbReference type="NCBI Taxonomy" id="679664"/>
    <lineage>
        <taxon>Bacteria</taxon>
        <taxon>Pseudomonadati</taxon>
        <taxon>Bacteroidota</taxon>
        <taxon>Flavobacteriia</taxon>
        <taxon>Flavobacteriales</taxon>
        <taxon>Flavobacteriaceae</taxon>
        <taxon>Euzebyella</taxon>
    </lineage>
</organism>
<sequence>MSIKNEFTLESSRIKDRNVQLRCLDRNQRDIKQFNEKLASYLSEPKTPLQFQKFTELKNDARELQNENEVILADIRNQVDVSSQSALLLSKHLRRFQEFAKKVVGYLSDVKMERSLGTS</sequence>
<dbReference type="RefSeq" id="WP_192461474.1">
    <property type="nucleotide sequence ID" value="NZ_JACYFJ010000002.1"/>
</dbReference>
<evidence type="ECO:0000313" key="3">
    <source>
        <dbReference type="Proteomes" id="UP001595814"/>
    </source>
</evidence>
<protein>
    <submittedName>
        <fullName evidence="2">Uncharacterized protein</fullName>
    </submittedName>
</protein>